<dbReference type="PRINTS" id="PR01333">
    <property type="entry name" value="2POREKCHANEL"/>
</dbReference>
<dbReference type="GO" id="GO:0022841">
    <property type="term" value="F:potassium ion leak channel activity"/>
    <property type="evidence" value="ECO:0007669"/>
    <property type="project" value="TreeGrafter"/>
</dbReference>
<feature type="domain" description="Potassium channel" evidence="17">
    <location>
        <begin position="180"/>
        <end position="258"/>
    </location>
</feature>
<sequence>MRCTTLTTLLVGVMLYLVMGAFVFVTLEKPTETLAHEKLLETKKEFLMKNYCVTESDFHELVQGLMSAVEAGLNVSRVPANLTTRWDIASACFFCGTIITTIGFGNLSPRTPYGQLFCVCYALVGIPMFGILLAGVGDHMGTVLRRAVAKIETLFLVRMKRKVRPTTVRVTSAVLSILIGCLIFLAVPTVVFQKVENWKFLESLYFVVITLTTVGFGDYVPVGGTEDNSFFKLLVLLWIVFGLAYFASILTMIGNWLRVLSKRTRAEMEELRAHATDWTQSMSKDFRIPNPLEFNDPFLLQRRRWKRSERRRIRRGAQGTLGYWVRGGPENGHLSSHWAGLSSSMSELQDNSSGVRGTNSKAQVSAAGGGTVPISAAGYRADPAGVLQGQGRSFPHHLSRSFSVPVTRSGSQLDVVGARMQEGSLSGSESAFDSRSDGSSVSFSYMAPHKFQPCQTIGSMEEGSVRLAHMDTSERKDELIPAENYESAPNNSHNQAPDPSPSSRSSPVPTSLPEVLLPSPDITTAPSPSCQLLDFFGENLAYIDESSDTLSDRPQSTSEEKRRRPRKPKKKSMRRQLSHRWSSLQVRRPSSDMQPPSHPPTPPPASSLSDLSLPENQTDAAPAL</sequence>
<comment type="subcellular location">
    <subcellularLocation>
        <location evidence="1">Cell membrane</location>
        <topology evidence="1">Multi-pass membrane protein</topology>
    </subcellularLocation>
</comment>
<dbReference type="PANTHER" id="PTHR11003:SF344">
    <property type="entry name" value="POTASSIUM CHANNEL SUBFAMILY K MEMBER 2-LIKE"/>
    <property type="match status" value="1"/>
</dbReference>
<organism evidence="18 19">
    <name type="scientific">Astatotilapia calliptera</name>
    <name type="common">Eastern happy</name>
    <name type="synonym">Chromis callipterus</name>
    <dbReference type="NCBI Taxonomy" id="8154"/>
    <lineage>
        <taxon>Eukaryota</taxon>
        <taxon>Metazoa</taxon>
        <taxon>Chordata</taxon>
        <taxon>Craniata</taxon>
        <taxon>Vertebrata</taxon>
        <taxon>Euteleostomi</taxon>
        <taxon>Actinopterygii</taxon>
        <taxon>Neopterygii</taxon>
        <taxon>Teleostei</taxon>
        <taxon>Neoteleostei</taxon>
        <taxon>Acanthomorphata</taxon>
        <taxon>Ovalentaria</taxon>
        <taxon>Cichlomorphae</taxon>
        <taxon>Cichliformes</taxon>
        <taxon>Cichlidae</taxon>
        <taxon>African cichlids</taxon>
        <taxon>Pseudocrenilabrinae</taxon>
        <taxon>Haplochromini</taxon>
        <taxon>Astatotilapia</taxon>
    </lineage>
</organism>
<evidence type="ECO:0000256" key="1">
    <source>
        <dbReference type="ARBA" id="ARBA00004651"/>
    </source>
</evidence>
<evidence type="ECO:0000256" key="15">
    <source>
        <dbReference type="SAM" id="MobiDB-lite"/>
    </source>
</evidence>
<feature type="compositionally biased region" description="Basic residues" evidence="15">
    <location>
        <begin position="563"/>
        <end position="578"/>
    </location>
</feature>
<evidence type="ECO:0000256" key="4">
    <source>
        <dbReference type="ARBA" id="ARBA00022692"/>
    </source>
</evidence>
<reference evidence="18" key="1">
    <citation type="submission" date="2018-05" db="EMBL/GenBank/DDBJ databases">
        <authorList>
            <person name="Datahose"/>
        </authorList>
    </citation>
    <scope>NUCLEOTIDE SEQUENCE</scope>
</reference>
<evidence type="ECO:0000256" key="5">
    <source>
        <dbReference type="ARBA" id="ARBA00022958"/>
    </source>
</evidence>
<reference evidence="18" key="3">
    <citation type="submission" date="2025-09" db="UniProtKB">
        <authorList>
            <consortium name="Ensembl"/>
        </authorList>
    </citation>
    <scope>IDENTIFICATION</scope>
</reference>
<dbReference type="GeneTree" id="ENSGT00940000160310"/>
<feature type="compositionally biased region" description="Pro residues" evidence="15">
    <location>
        <begin position="596"/>
        <end position="605"/>
    </location>
</feature>
<dbReference type="PRINTS" id="PR01499">
    <property type="entry name" value="TREKCHANNEL"/>
</dbReference>
<evidence type="ECO:0000259" key="17">
    <source>
        <dbReference type="Pfam" id="PF07885"/>
    </source>
</evidence>
<dbReference type="SUPFAM" id="SSF81324">
    <property type="entry name" value="Voltage-gated potassium channels"/>
    <property type="match status" value="2"/>
</dbReference>
<dbReference type="InterPro" id="IPR003280">
    <property type="entry name" value="2pore_dom_K_chnl"/>
</dbReference>
<comment type="catalytic activity">
    <reaction evidence="11">
        <text>K(+)(in) = K(+)(out)</text>
        <dbReference type="Rhea" id="RHEA:29463"/>
        <dbReference type="ChEBI" id="CHEBI:29103"/>
    </reaction>
</comment>
<keyword evidence="19" id="KW-1185">Reference proteome</keyword>
<evidence type="ECO:0000256" key="14">
    <source>
        <dbReference type="RuleBase" id="RU003857"/>
    </source>
</evidence>
<feature type="region of interest" description="Disordered" evidence="15">
    <location>
        <begin position="485"/>
        <end position="523"/>
    </location>
</feature>
<keyword evidence="2 14" id="KW-0813">Transport</keyword>
<dbReference type="Pfam" id="PF07885">
    <property type="entry name" value="Ion_trans_2"/>
    <property type="match status" value="2"/>
</dbReference>
<evidence type="ECO:0000256" key="2">
    <source>
        <dbReference type="ARBA" id="ARBA00022448"/>
    </source>
</evidence>
<dbReference type="Proteomes" id="UP000265100">
    <property type="component" value="Chromosome 2"/>
</dbReference>
<keyword evidence="10 14" id="KW-0407">Ion channel</keyword>
<keyword evidence="7 14" id="KW-0406">Ion transport</keyword>
<reference evidence="18" key="2">
    <citation type="submission" date="2025-08" db="UniProtKB">
        <authorList>
            <consortium name="Ensembl"/>
        </authorList>
    </citation>
    <scope>IDENTIFICATION</scope>
</reference>
<dbReference type="Gene3D" id="1.10.287.70">
    <property type="match status" value="1"/>
</dbReference>
<dbReference type="GO" id="GO:0005886">
    <property type="term" value="C:plasma membrane"/>
    <property type="evidence" value="ECO:0007669"/>
    <property type="project" value="UniProtKB-SubCell"/>
</dbReference>
<comment type="catalytic activity">
    <reaction evidence="13">
        <text>Cs(+)(in) = Cs(+)(out)</text>
        <dbReference type="Rhea" id="RHEA:78555"/>
        <dbReference type="ChEBI" id="CHEBI:49547"/>
    </reaction>
</comment>
<keyword evidence="5" id="KW-0630">Potassium</keyword>
<keyword evidence="4 14" id="KW-0812">Transmembrane</keyword>
<evidence type="ECO:0000256" key="16">
    <source>
        <dbReference type="SAM" id="Phobius"/>
    </source>
</evidence>
<comment type="similarity">
    <text evidence="14">Belongs to the two pore domain potassium channel (TC 1.A.1.8) family.</text>
</comment>
<feature type="transmembrane region" description="Helical" evidence="16">
    <location>
        <begin position="6"/>
        <end position="27"/>
    </location>
</feature>
<evidence type="ECO:0000256" key="8">
    <source>
        <dbReference type="ARBA" id="ARBA00023136"/>
    </source>
</evidence>
<dbReference type="InterPro" id="IPR003976">
    <property type="entry name" value="2pore_dom_K_chnl_TREK"/>
</dbReference>
<keyword evidence="6 16" id="KW-1133">Transmembrane helix</keyword>
<feature type="domain" description="Potassium channel" evidence="17">
    <location>
        <begin position="84"/>
        <end position="138"/>
    </location>
</feature>
<evidence type="ECO:0000313" key="18">
    <source>
        <dbReference type="Ensembl" id="ENSACLP00000073678.1"/>
    </source>
</evidence>
<keyword evidence="3" id="KW-1003">Cell membrane</keyword>
<evidence type="ECO:0000256" key="7">
    <source>
        <dbReference type="ARBA" id="ARBA00023065"/>
    </source>
</evidence>
<evidence type="ECO:0000256" key="12">
    <source>
        <dbReference type="ARBA" id="ARBA00044657"/>
    </source>
</evidence>
<feature type="compositionally biased region" description="Polar residues" evidence="15">
    <location>
        <begin position="615"/>
        <end position="624"/>
    </location>
</feature>
<feature type="transmembrane region" description="Helical" evidence="16">
    <location>
        <begin position="168"/>
        <end position="191"/>
    </location>
</feature>
<dbReference type="AlphaFoldDB" id="A0AAX7UUB5"/>
<proteinExistence type="inferred from homology"/>
<evidence type="ECO:0000256" key="11">
    <source>
        <dbReference type="ARBA" id="ARBA00034430"/>
    </source>
</evidence>
<evidence type="ECO:0000256" key="6">
    <source>
        <dbReference type="ARBA" id="ARBA00022989"/>
    </source>
</evidence>
<feature type="transmembrane region" description="Helical" evidence="16">
    <location>
        <begin position="86"/>
        <end position="107"/>
    </location>
</feature>
<evidence type="ECO:0000256" key="13">
    <source>
        <dbReference type="ARBA" id="ARBA00044691"/>
    </source>
</evidence>
<dbReference type="GO" id="GO:0030322">
    <property type="term" value="P:stabilization of membrane potential"/>
    <property type="evidence" value="ECO:0007669"/>
    <property type="project" value="TreeGrafter"/>
</dbReference>
<feature type="transmembrane region" description="Helical" evidence="16">
    <location>
        <begin position="113"/>
        <end position="136"/>
    </location>
</feature>
<dbReference type="GO" id="GO:0015271">
    <property type="term" value="F:outward rectifier potassium channel activity"/>
    <property type="evidence" value="ECO:0007669"/>
    <property type="project" value="TreeGrafter"/>
</dbReference>
<feature type="compositionally biased region" description="Polar residues" evidence="15">
    <location>
        <begin position="548"/>
        <end position="557"/>
    </location>
</feature>
<evidence type="ECO:0000256" key="3">
    <source>
        <dbReference type="ARBA" id="ARBA00022475"/>
    </source>
</evidence>
<evidence type="ECO:0000256" key="9">
    <source>
        <dbReference type="ARBA" id="ARBA00023157"/>
    </source>
</evidence>
<name>A0AAX7UUB5_ASTCA</name>
<comment type="catalytic activity">
    <reaction evidence="12">
        <text>Rb(+)(in) = Rb(+)(out)</text>
        <dbReference type="Rhea" id="RHEA:78547"/>
        <dbReference type="ChEBI" id="CHEBI:49847"/>
    </reaction>
</comment>
<accession>A0AAX7UUB5</accession>
<evidence type="ECO:0000256" key="10">
    <source>
        <dbReference type="ARBA" id="ARBA00023303"/>
    </source>
</evidence>
<keyword evidence="8 16" id="KW-0472">Membrane</keyword>
<feature type="compositionally biased region" description="Low complexity" evidence="15">
    <location>
        <begin position="501"/>
        <end position="513"/>
    </location>
</feature>
<dbReference type="PANTHER" id="PTHR11003">
    <property type="entry name" value="POTASSIUM CHANNEL, SUBFAMILY K"/>
    <property type="match status" value="1"/>
</dbReference>
<keyword evidence="9" id="KW-1015">Disulfide bond</keyword>
<dbReference type="InterPro" id="IPR013099">
    <property type="entry name" value="K_chnl_dom"/>
</dbReference>
<feature type="transmembrane region" description="Helical" evidence="16">
    <location>
        <begin position="203"/>
        <end position="221"/>
    </location>
</feature>
<evidence type="ECO:0000313" key="19">
    <source>
        <dbReference type="Proteomes" id="UP000265100"/>
    </source>
</evidence>
<feature type="transmembrane region" description="Helical" evidence="16">
    <location>
        <begin position="233"/>
        <end position="257"/>
    </location>
</feature>
<protein>
    <recommendedName>
        <fullName evidence="17">Potassium channel domain-containing protein</fullName>
    </recommendedName>
</protein>
<dbReference type="Ensembl" id="ENSACLT00000077089.1">
    <property type="protein sequence ID" value="ENSACLP00000073678.1"/>
    <property type="gene ID" value="ENSACLG00000036675.1"/>
</dbReference>
<feature type="region of interest" description="Disordered" evidence="15">
    <location>
        <begin position="546"/>
        <end position="624"/>
    </location>
</feature>